<organism evidence="1">
    <name type="scientific">hydrothermal vent metagenome</name>
    <dbReference type="NCBI Taxonomy" id="652676"/>
    <lineage>
        <taxon>unclassified sequences</taxon>
        <taxon>metagenomes</taxon>
        <taxon>ecological metagenomes</taxon>
    </lineage>
</organism>
<proteinExistence type="predicted"/>
<dbReference type="AlphaFoldDB" id="A0A3B1CBM6"/>
<dbReference type="Pfam" id="PF06853">
    <property type="entry name" value="DUF1249"/>
    <property type="match status" value="1"/>
</dbReference>
<name>A0A3B1CBM6_9ZZZZ</name>
<gene>
    <name evidence="1" type="ORF">MNBD_GAMMA24-2010</name>
</gene>
<dbReference type="PANTHER" id="PTHR38774:SF1">
    <property type="entry name" value="CYTOPLASMIC PROTEIN"/>
    <property type="match status" value="1"/>
</dbReference>
<evidence type="ECO:0008006" key="2">
    <source>
        <dbReference type="Google" id="ProtNLM"/>
    </source>
</evidence>
<reference evidence="1" key="1">
    <citation type="submission" date="2018-06" db="EMBL/GenBank/DDBJ databases">
        <authorList>
            <person name="Zhirakovskaya E."/>
        </authorList>
    </citation>
    <scope>NUCLEOTIDE SEQUENCE</scope>
</reference>
<dbReference type="PANTHER" id="PTHR38774">
    <property type="entry name" value="CYTOPLASMIC PROTEIN-RELATED"/>
    <property type="match status" value="1"/>
</dbReference>
<dbReference type="EMBL" id="UOFZ01000167">
    <property type="protein sequence ID" value="VAX14237.1"/>
    <property type="molecule type" value="Genomic_DNA"/>
</dbReference>
<dbReference type="InterPro" id="IPR009659">
    <property type="entry name" value="DUF1249"/>
</dbReference>
<accession>A0A3B1CBM6</accession>
<sequence>MDYFEFTPDQSGLRFSIHVLERCRYTRMLELRQKLRLSENCIQELVMKIRIYNDARLVEVTGYEGIERLQPSYCYPNKKMMLKDEKRQANVLLHDWLSLVLAHDLKQNREYA</sequence>
<protein>
    <recommendedName>
        <fullName evidence="2">DUF1249 domain-containing protein</fullName>
    </recommendedName>
</protein>
<evidence type="ECO:0000313" key="1">
    <source>
        <dbReference type="EMBL" id="VAX14237.1"/>
    </source>
</evidence>